<dbReference type="PROSITE" id="PS50893">
    <property type="entry name" value="ABC_TRANSPORTER_2"/>
    <property type="match status" value="2"/>
</dbReference>
<dbReference type="CDD" id="cd18579">
    <property type="entry name" value="ABC_6TM_ABCC_D1"/>
    <property type="match status" value="1"/>
</dbReference>
<dbReference type="CDD" id="cd18580">
    <property type="entry name" value="ABC_6TM_ABCC_D2"/>
    <property type="match status" value="1"/>
</dbReference>
<dbReference type="Proteomes" id="UP000652219">
    <property type="component" value="Unassembled WGS sequence"/>
</dbReference>
<feature type="transmembrane region" description="Helical" evidence="12">
    <location>
        <begin position="891"/>
        <end position="914"/>
    </location>
</feature>
<keyword evidence="9 12" id="KW-0472">Membrane</keyword>
<comment type="similarity">
    <text evidence="2">Belongs to the ABC transporter superfamily. ABCC family. Conjugate transporter (TC 3.A.1.208) subfamily.</text>
</comment>
<dbReference type="Gene3D" id="3.40.50.300">
    <property type="entry name" value="P-loop containing nucleotide triphosphate hydrolases"/>
    <property type="match status" value="2"/>
</dbReference>
<feature type="transmembrane region" description="Helical" evidence="12">
    <location>
        <begin position="98"/>
        <end position="118"/>
    </location>
</feature>
<dbReference type="PROSITE" id="PS00211">
    <property type="entry name" value="ABC_TRANSPORTER_1"/>
    <property type="match status" value="1"/>
</dbReference>
<comment type="subcellular location">
    <subcellularLocation>
        <location evidence="1">Cell membrane</location>
        <topology evidence="1">Multi-pass membrane protein</topology>
    </subcellularLocation>
</comment>
<keyword evidence="16" id="KW-1185">Reference proteome</keyword>
<dbReference type="InterPro" id="IPR044726">
    <property type="entry name" value="ABCC_6TM_D2"/>
</dbReference>
<dbReference type="InterPro" id="IPR050173">
    <property type="entry name" value="ABC_transporter_C-like"/>
</dbReference>
<keyword evidence="10" id="KW-0325">Glycoprotein</keyword>
<dbReference type="InterPro" id="IPR044746">
    <property type="entry name" value="ABCC_6TM_D1"/>
</dbReference>
<evidence type="ECO:0000259" key="14">
    <source>
        <dbReference type="PROSITE" id="PS50929"/>
    </source>
</evidence>
<dbReference type="FunFam" id="3.40.50.300:FF:002145">
    <property type="entry name" value="ABC transporter (MsbA subfamily)"/>
    <property type="match status" value="1"/>
</dbReference>
<evidence type="ECO:0000259" key="13">
    <source>
        <dbReference type="PROSITE" id="PS50893"/>
    </source>
</evidence>
<dbReference type="Pfam" id="PF00005">
    <property type="entry name" value="ABC_tran"/>
    <property type="match status" value="2"/>
</dbReference>
<feature type="domain" description="ABC transporter" evidence="13">
    <location>
        <begin position="1218"/>
        <end position="1450"/>
    </location>
</feature>
<feature type="transmembrane region" description="Helical" evidence="12">
    <location>
        <begin position="1123"/>
        <end position="1147"/>
    </location>
</feature>
<feature type="transmembrane region" description="Helical" evidence="12">
    <location>
        <begin position="65"/>
        <end position="86"/>
    </location>
</feature>
<dbReference type="PANTHER" id="PTHR24223">
    <property type="entry name" value="ATP-BINDING CASSETTE SUB-FAMILY C"/>
    <property type="match status" value="1"/>
</dbReference>
<feature type="transmembrane region" description="Helical" evidence="12">
    <location>
        <begin position="155"/>
        <end position="174"/>
    </location>
</feature>
<dbReference type="InterPro" id="IPR056227">
    <property type="entry name" value="TMD0_ABC"/>
</dbReference>
<dbReference type="CDD" id="cd03244">
    <property type="entry name" value="ABCC_MRP_domain2"/>
    <property type="match status" value="1"/>
</dbReference>
<dbReference type="InterPro" id="IPR017871">
    <property type="entry name" value="ABC_transporter-like_CS"/>
</dbReference>
<dbReference type="GO" id="GO:0140359">
    <property type="term" value="F:ABC-type transporter activity"/>
    <property type="evidence" value="ECO:0007669"/>
    <property type="project" value="InterPro"/>
</dbReference>
<keyword evidence="7" id="KW-0067">ATP-binding</keyword>
<dbReference type="InterPro" id="IPR036640">
    <property type="entry name" value="ABC1_TM_sf"/>
</dbReference>
<feature type="transmembrane region" description="Helical" evidence="12">
    <location>
        <begin position="1153"/>
        <end position="1174"/>
    </location>
</feature>
<organism evidence="15 16">
    <name type="scientific">Colletotrichum sojae</name>
    <dbReference type="NCBI Taxonomy" id="2175907"/>
    <lineage>
        <taxon>Eukaryota</taxon>
        <taxon>Fungi</taxon>
        <taxon>Dikarya</taxon>
        <taxon>Ascomycota</taxon>
        <taxon>Pezizomycotina</taxon>
        <taxon>Sordariomycetes</taxon>
        <taxon>Hypocreomycetidae</taxon>
        <taxon>Glomerellales</taxon>
        <taxon>Glomerellaceae</taxon>
        <taxon>Colletotrichum</taxon>
        <taxon>Colletotrichum orchidearum species complex</taxon>
    </lineage>
</organism>
<feature type="transmembrane region" description="Helical" evidence="12">
    <location>
        <begin position="400"/>
        <end position="421"/>
    </location>
</feature>
<dbReference type="InterPro" id="IPR011527">
    <property type="entry name" value="ABC1_TM_dom"/>
</dbReference>
<dbReference type="FunFam" id="1.20.1560.10:FF:000066">
    <property type="entry name" value="ABC multidrug transporter (Eurofung)"/>
    <property type="match status" value="1"/>
</dbReference>
<reference evidence="15 16" key="1">
    <citation type="journal article" date="2020" name="Phytopathology">
        <title>Genome Sequence Resources of Colletotrichum truncatum, C. plurivorum, C. musicola, and C. sojae: Four Species Pathogenic to Soybean (Glycine max).</title>
        <authorList>
            <person name="Rogerio F."/>
            <person name="Boufleur T.R."/>
            <person name="Ciampi-Guillardi M."/>
            <person name="Sukno S.A."/>
            <person name="Thon M.R."/>
            <person name="Massola Junior N.S."/>
            <person name="Baroncelli R."/>
        </authorList>
    </citation>
    <scope>NUCLEOTIDE SEQUENCE [LARGE SCALE GENOMIC DNA]</scope>
    <source>
        <strain evidence="15 16">LFN0009</strain>
    </source>
</reference>
<keyword evidence="8 12" id="KW-1133">Transmembrane helix</keyword>
<evidence type="ECO:0000313" key="15">
    <source>
        <dbReference type="EMBL" id="KAF6802776.1"/>
    </source>
</evidence>
<evidence type="ECO:0000256" key="10">
    <source>
        <dbReference type="ARBA" id="ARBA00023180"/>
    </source>
</evidence>
<evidence type="ECO:0000256" key="6">
    <source>
        <dbReference type="ARBA" id="ARBA00022741"/>
    </source>
</evidence>
<evidence type="ECO:0000256" key="12">
    <source>
        <dbReference type="SAM" id="Phobius"/>
    </source>
</evidence>
<dbReference type="InterPro" id="IPR003593">
    <property type="entry name" value="AAA+_ATPase"/>
</dbReference>
<dbReference type="SUPFAM" id="SSF90123">
    <property type="entry name" value="ABC transporter transmembrane region"/>
    <property type="match status" value="2"/>
</dbReference>
<dbReference type="PANTHER" id="PTHR24223:SF404">
    <property type="entry name" value="ABC MULTIDRUG TRANSPORTER (EUROFUNG)-RELATED"/>
    <property type="match status" value="1"/>
</dbReference>
<evidence type="ECO:0000256" key="4">
    <source>
        <dbReference type="ARBA" id="ARBA00022475"/>
    </source>
</evidence>
<feature type="domain" description="ABC transmembrane type-1" evidence="14">
    <location>
        <begin position="903"/>
        <end position="1182"/>
    </location>
</feature>
<dbReference type="GO" id="GO:0005886">
    <property type="term" value="C:plasma membrane"/>
    <property type="evidence" value="ECO:0007669"/>
    <property type="project" value="UniProtKB-SubCell"/>
</dbReference>
<dbReference type="Pfam" id="PF24357">
    <property type="entry name" value="TMD0_ABC"/>
    <property type="match status" value="1"/>
</dbReference>
<feature type="region of interest" description="Disordered" evidence="11">
    <location>
        <begin position="849"/>
        <end position="877"/>
    </location>
</feature>
<dbReference type="SUPFAM" id="SSF52540">
    <property type="entry name" value="P-loop containing nucleoside triphosphate hydrolases"/>
    <property type="match status" value="2"/>
</dbReference>
<dbReference type="EMBL" id="WIGN01000259">
    <property type="protein sequence ID" value="KAF6802776.1"/>
    <property type="molecule type" value="Genomic_DNA"/>
</dbReference>
<evidence type="ECO:0000256" key="7">
    <source>
        <dbReference type="ARBA" id="ARBA00022840"/>
    </source>
</evidence>
<keyword evidence="5 12" id="KW-0812">Transmembrane</keyword>
<feature type="transmembrane region" description="Helical" evidence="12">
    <location>
        <begin position="373"/>
        <end position="394"/>
    </location>
</feature>
<feature type="transmembrane region" description="Helical" evidence="12">
    <location>
        <begin position="483"/>
        <end position="509"/>
    </location>
</feature>
<accession>A0A8H6IYM5</accession>
<dbReference type="PROSITE" id="PS50929">
    <property type="entry name" value="ABC_TM1F"/>
    <property type="match status" value="2"/>
</dbReference>
<gene>
    <name evidence="15" type="ORF">CSOJ01_11346</name>
</gene>
<proteinExistence type="inferred from homology"/>
<evidence type="ECO:0000256" key="9">
    <source>
        <dbReference type="ARBA" id="ARBA00023136"/>
    </source>
</evidence>
<protein>
    <submittedName>
        <fullName evidence="15">ABC transporter</fullName>
    </submittedName>
</protein>
<feature type="transmembrane region" description="Helical" evidence="12">
    <location>
        <begin position="31"/>
        <end position="53"/>
    </location>
</feature>
<name>A0A8H6IYM5_9PEZI</name>
<evidence type="ECO:0000256" key="8">
    <source>
        <dbReference type="ARBA" id="ARBA00022989"/>
    </source>
</evidence>
<dbReference type="SMART" id="SM00382">
    <property type="entry name" value="AAA"/>
    <property type="match status" value="2"/>
</dbReference>
<evidence type="ECO:0000256" key="5">
    <source>
        <dbReference type="ARBA" id="ARBA00022692"/>
    </source>
</evidence>
<evidence type="ECO:0000256" key="1">
    <source>
        <dbReference type="ARBA" id="ARBA00004651"/>
    </source>
</evidence>
<dbReference type="InterPro" id="IPR027417">
    <property type="entry name" value="P-loop_NTPase"/>
</dbReference>
<dbReference type="InterPro" id="IPR003439">
    <property type="entry name" value="ABC_transporter-like_ATP-bd"/>
</dbReference>
<feature type="transmembrane region" description="Helical" evidence="12">
    <location>
        <begin position="521"/>
        <end position="541"/>
    </location>
</feature>
<dbReference type="FunFam" id="1.20.1560.10:FF:000055">
    <property type="entry name" value="ABC multidrug transporter (Eurofung)"/>
    <property type="match status" value="1"/>
</dbReference>
<sequence length="1453" mass="159551">MACPAFSDRSFGPRVDTYCRSFDFTLRFEDIFLACLPSALFILLAPSRVALLLRQPAIFSFRSKLLAAKLVTLTALLASQIAFLALRTQNQPFQAPASVAADVLSFLASIVASLLSILTHQRSRRPLTLLALYLSASIILGVARVRTLWLLGQGASVPAVLTIGFVLTTAATVLESIASKKTASDIKHATPEQRSGFWARTCFFWLAQTFSVGYRKVISLSDLPDLDSSLESRALHKDLAVAWDKYDHRRHRSLLRACFRSYLIPFLAPVIPRLCLTVLTFAQPFLINTTVNFVGQETPDANYGRGLIGAWALVYVGIAVATSIFHYHNVRFTTRLRGGLIALVYQNAMHTREVDTGDITAVTLMGTDVERTFHSMGMVHMVWGSLLDIIVASWLLGLQLSLACLAPIVLVLVFIAAMSRISVPTQKAQTRWIERIQERLKMTTAMLGEMKAVKMLGLTQVMDSSVQKLRNDEISTSKSFRKLLVATLLLSLTPINLAPIVTFAVYTIISVFWKNDTLLPAQAFTSIALISLLTNPVVLFIQLLPMVVQSFACFDRVQDFCNYGPGPATTSDLDTPTPDASQSVTDIGLGSLESADPVKSRSALTSPVASFRGETLGWKQDQPVLHDLNVDIHRAAVAVVVGPVGSGKSTFLSAVLGDLIPVASMSKSSLPRSSSKDEIAYCSQSPWLENTSIRRNILGVSSYEPKWYDTVVSACGLDADLQTLPMGDSTPIGSKGVSLSGGQKQRIALARAVYSKRRVVVLDDVFSGMDAHTSHHVSRSLLGPNGLLRRNHVSVVVATHSHKIMALADTIISLENGRISEIGSPATLSQSRGYVSGLGLQLDSGDMTTGSLDTDDDAQHPDEQPAKQLPADEPTHTDIRRKNGEMSVYKYYLASAGWKAVTLYAVSCVMWVFFTEFSTVWIKWWSERNAAEPNQSVGYYMGIYAAFGVMGTLCASLACWFAFVDIISNSAVQLHSDLLRTTLASTFHFLTKTDSGEILNRFSEDMQLLDMDLPSDMVNYTSTAVTALAKIVIMAVFSQYLGITIPFFVTILYFLQRFYLQTSRQVRLLGIEAKAPLYTHFSESVAGAATVRAFGWQRQYEERNYRHIDTSQRPGYTQSCIQYWLMFVLNLLVAVLAVVLVVVVVIWHDRFSAGSVGVSLVMVIGFSETLARVIQSWTKLESSVGAAARVRRFVMETETEASSGKRDIPEGWPRAGVLEFSNVVASYGPDTEPVLKGVSLVIEPGQHVAICGRSGSGKTSLILSLLQMTDMREGKIELDGVDVSTLVPAELRTCINVVSQDAFLMPGSIRLNLDPFGEASDDEEITKALQRVSLWRLVQDQGGLDQEMDVAGWSAGQKQLLCLARAVIRKSKILILDEAMSSVDSDTEAVMQDVVDTEFRDCTVLAVMHRLKHVSRYDKVALLGEGQLLEYGSPSSLISGETRFAELFRLNKD</sequence>
<keyword evidence="6" id="KW-0547">Nucleotide-binding</keyword>
<feature type="domain" description="ABC transmembrane type-1" evidence="14">
    <location>
        <begin position="274"/>
        <end position="549"/>
    </location>
</feature>
<feature type="transmembrane region" description="Helical" evidence="12">
    <location>
        <begin position="262"/>
        <end position="287"/>
    </location>
</feature>
<comment type="caution">
    <text evidence="15">The sequence shown here is derived from an EMBL/GenBank/DDBJ whole genome shotgun (WGS) entry which is preliminary data.</text>
</comment>
<feature type="transmembrane region" description="Helical" evidence="12">
    <location>
        <begin position="307"/>
        <end position="327"/>
    </location>
</feature>
<dbReference type="GO" id="GO:0016887">
    <property type="term" value="F:ATP hydrolysis activity"/>
    <property type="evidence" value="ECO:0007669"/>
    <property type="project" value="InterPro"/>
</dbReference>
<keyword evidence="3" id="KW-0813">Transport</keyword>
<feature type="transmembrane region" description="Helical" evidence="12">
    <location>
        <begin position="130"/>
        <end position="149"/>
    </location>
</feature>
<evidence type="ECO:0000256" key="11">
    <source>
        <dbReference type="SAM" id="MobiDB-lite"/>
    </source>
</evidence>
<evidence type="ECO:0000256" key="2">
    <source>
        <dbReference type="ARBA" id="ARBA00009726"/>
    </source>
</evidence>
<dbReference type="Gene3D" id="1.20.1560.10">
    <property type="entry name" value="ABC transporter type 1, transmembrane domain"/>
    <property type="match status" value="2"/>
</dbReference>
<keyword evidence="4" id="KW-1003">Cell membrane</keyword>
<feature type="domain" description="ABC transporter" evidence="13">
    <location>
        <begin position="598"/>
        <end position="841"/>
    </location>
</feature>
<dbReference type="Pfam" id="PF00664">
    <property type="entry name" value="ABC_membrane"/>
    <property type="match status" value="2"/>
</dbReference>
<feature type="transmembrane region" description="Helical" evidence="12">
    <location>
        <begin position="943"/>
        <end position="964"/>
    </location>
</feature>
<evidence type="ECO:0000313" key="16">
    <source>
        <dbReference type="Proteomes" id="UP000652219"/>
    </source>
</evidence>
<evidence type="ECO:0000256" key="3">
    <source>
        <dbReference type="ARBA" id="ARBA00022448"/>
    </source>
</evidence>
<dbReference type="GO" id="GO:0005524">
    <property type="term" value="F:ATP binding"/>
    <property type="evidence" value="ECO:0007669"/>
    <property type="project" value="UniProtKB-KW"/>
</dbReference>